<accession>A0ABR1H7C7</accession>
<evidence type="ECO:0000313" key="2">
    <source>
        <dbReference type="EMBL" id="KAK7417021.1"/>
    </source>
</evidence>
<evidence type="ECO:0000256" key="1">
    <source>
        <dbReference type="SAM" id="MobiDB-lite"/>
    </source>
</evidence>
<comment type="caution">
    <text evidence="2">The sequence shown here is derived from an EMBL/GenBank/DDBJ whole genome shotgun (WGS) entry which is preliminary data.</text>
</comment>
<sequence length="344" mass="37639">MRLLLRAASGLGRQCCQAGHRRTYAASPSPPPSILAAIKAHPPKVIRDYLTPMPSHLLATTLSDLLPTTPSPSSPVVASPPRLLPPGHHLVYFPIQLPPSALVPDGADPHHSPGPPFTRRVWAGGEVAFAGGLPLDGRAVVCRERVEDVHVRGAEGHEKVFVDVWRRYGLGHEDVEARQEWEITERRTLVFMREQEASSNSYTNPDSSLSPDPHPASHSVSLTPSPTHLFHFSALSFNAHAIHLDPLYARDVDGHRALLVHGPLTLALMLRVLSDHLGEGARVRRFTYRNHAPLYVNERMTISLRKISGIGETQGRWDVWVEGPEGGLAVKGTAEVVPAEDITV</sequence>
<reference evidence="2 3" key="1">
    <citation type="journal article" date="2025" name="Microbiol. Resour. Announc.">
        <title>Draft genome sequences for Neonectria magnoliae and Neonectria punicea, canker pathogens of Liriodendron tulipifera and Acer saccharum in West Virginia.</title>
        <authorList>
            <person name="Petronek H.M."/>
            <person name="Kasson M.T."/>
            <person name="Metheny A.M."/>
            <person name="Stauder C.M."/>
            <person name="Lovett B."/>
            <person name="Lynch S.C."/>
            <person name="Garnas J.R."/>
            <person name="Kasson L.R."/>
            <person name="Stajich J.E."/>
        </authorList>
    </citation>
    <scope>NUCLEOTIDE SEQUENCE [LARGE SCALE GENOMIC DNA]</scope>
    <source>
        <strain evidence="2 3">NRRL 64651</strain>
    </source>
</reference>
<dbReference type="PANTHER" id="PTHR28152">
    <property type="entry name" value="HYDROXYACYL-THIOESTER DEHYDRATASE TYPE 2, MITOCHONDRIAL"/>
    <property type="match status" value="1"/>
</dbReference>
<dbReference type="PANTHER" id="PTHR28152:SF1">
    <property type="entry name" value="HYDROXYACYL-THIOESTER DEHYDRATASE TYPE 2, MITOCHONDRIAL"/>
    <property type="match status" value="1"/>
</dbReference>
<dbReference type="InterPro" id="IPR029069">
    <property type="entry name" value="HotDog_dom_sf"/>
</dbReference>
<dbReference type="EMBL" id="JAZAVK010000194">
    <property type="protein sequence ID" value="KAK7417021.1"/>
    <property type="molecule type" value="Genomic_DNA"/>
</dbReference>
<feature type="compositionally biased region" description="Polar residues" evidence="1">
    <location>
        <begin position="197"/>
        <end position="210"/>
    </location>
</feature>
<dbReference type="Gene3D" id="3.10.129.10">
    <property type="entry name" value="Hotdog Thioesterase"/>
    <property type="match status" value="1"/>
</dbReference>
<feature type="region of interest" description="Disordered" evidence="1">
    <location>
        <begin position="195"/>
        <end position="221"/>
    </location>
</feature>
<evidence type="ECO:0008006" key="4">
    <source>
        <dbReference type="Google" id="ProtNLM"/>
    </source>
</evidence>
<dbReference type="InterPro" id="IPR052741">
    <property type="entry name" value="Mitochondrial_HTD2"/>
</dbReference>
<dbReference type="Proteomes" id="UP001498421">
    <property type="component" value="Unassembled WGS sequence"/>
</dbReference>
<name>A0ABR1H7C7_9HYPO</name>
<keyword evidence="3" id="KW-1185">Reference proteome</keyword>
<protein>
    <recommendedName>
        <fullName evidence="4">MaoC-like domain-containing protein</fullName>
    </recommendedName>
</protein>
<dbReference type="SUPFAM" id="SSF54637">
    <property type="entry name" value="Thioesterase/thiol ester dehydrase-isomerase"/>
    <property type="match status" value="1"/>
</dbReference>
<evidence type="ECO:0000313" key="3">
    <source>
        <dbReference type="Proteomes" id="UP001498421"/>
    </source>
</evidence>
<proteinExistence type="predicted"/>
<gene>
    <name evidence="2" type="ORF">QQZ08_011779</name>
</gene>
<organism evidence="2 3">
    <name type="scientific">Neonectria magnoliae</name>
    <dbReference type="NCBI Taxonomy" id="2732573"/>
    <lineage>
        <taxon>Eukaryota</taxon>
        <taxon>Fungi</taxon>
        <taxon>Dikarya</taxon>
        <taxon>Ascomycota</taxon>
        <taxon>Pezizomycotina</taxon>
        <taxon>Sordariomycetes</taxon>
        <taxon>Hypocreomycetidae</taxon>
        <taxon>Hypocreales</taxon>
        <taxon>Nectriaceae</taxon>
        <taxon>Neonectria</taxon>
    </lineage>
</organism>